<sequence length="482" mass="55164">MKDGEEVSTVAAKPKSLGELIQYHRLNKNISLSKLQEAVGLDKGSLSRIERGEVKRPDFHILLSIAAALDIPHHDIVELYIEIGHKSEVIFSIFQHELATLEHPLLICKIAAKFLESPSEDSYDLVEKLYRTIESIENSAIQLSLYHLIIDYSRSHGIMPYIAKGLYRKYMIERNDFSRLKETYQSGKNVLDYVNFLSDKEKILLYYGLSVHAYSLIDYEDAIRFGEYVVKNGTGESQANATHNVCNAYYHLGDFVACRSYLEKYSQYPYPFVADNVCLMNGYINGKTGNIELAISQFNAYLTNPSSYNLIHAVTELFHLYLSIHDFVSAEDLLKYEDSMLESINNEYTTPFKRSRLAYFYLLKGIMMFNTRRCEEAFNCFIESTCEYMDIGVHDKALVSLLHIQQSVIDNNPLPKSELVQKINSLHEQLCKKASRDPDLVSKMVAALSWARIEIPDWLMTMSMTMSTSGITIQELPGFRAK</sequence>
<keyword evidence="3" id="KW-1185">Reference proteome</keyword>
<dbReference type="GeneID" id="94487704"/>
<dbReference type="SMART" id="SM00530">
    <property type="entry name" value="HTH_XRE"/>
    <property type="match status" value="1"/>
</dbReference>
<dbReference type="Gene3D" id="1.10.260.40">
    <property type="entry name" value="lambda repressor-like DNA-binding domains"/>
    <property type="match status" value="1"/>
</dbReference>
<reference evidence="2 3" key="1">
    <citation type="submission" date="2022-05" db="EMBL/GenBank/DDBJ databases">
        <title>Genome Sequencing of Bee-Associated Microbes.</title>
        <authorList>
            <person name="Dunlap C."/>
        </authorList>
    </citation>
    <scope>NUCLEOTIDE SEQUENCE [LARGE SCALE GENOMIC DNA]</scope>
    <source>
        <strain evidence="2 3">NRRL B-04010</strain>
    </source>
</reference>
<evidence type="ECO:0000259" key="1">
    <source>
        <dbReference type="PROSITE" id="PS50943"/>
    </source>
</evidence>
<dbReference type="SUPFAM" id="SSF47413">
    <property type="entry name" value="lambda repressor-like DNA-binding domains"/>
    <property type="match status" value="1"/>
</dbReference>
<dbReference type="Gene3D" id="1.25.40.10">
    <property type="entry name" value="Tetratricopeptide repeat domain"/>
    <property type="match status" value="1"/>
</dbReference>
<feature type="domain" description="HTH cro/C1-type" evidence="1">
    <location>
        <begin position="21"/>
        <end position="76"/>
    </location>
</feature>
<protein>
    <submittedName>
        <fullName evidence="2">Helix-turn-helix transcriptional regulator</fullName>
    </submittedName>
</protein>
<dbReference type="RefSeq" id="WP_005543599.1">
    <property type="nucleotide sequence ID" value="NZ_JAMDLX010000050.1"/>
</dbReference>
<dbReference type="Proteomes" id="UP001527181">
    <property type="component" value="Unassembled WGS sequence"/>
</dbReference>
<proteinExistence type="predicted"/>
<accession>A0ABT4GWS5</accession>
<evidence type="ECO:0000313" key="3">
    <source>
        <dbReference type="Proteomes" id="UP001527181"/>
    </source>
</evidence>
<name>A0ABT4GWS5_PAEAL</name>
<evidence type="ECO:0000313" key="2">
    <source>
        <dbReference type="EMBL" id="MCY9761160.1"/>
    </source>
</evidence>
<dbReference type="EMBL" id="JAMDNP010000021">
    <property type="protein sequence ID" value="MCY9761160.1"/>
    <property type="molecule type" value="Genomic_DNA"/>
</dbReference>
<dbReference type="InterPro" id="IPR011990">
    <property type="entry name" value="TPR-like_helical_dom_sf"/>
</dbReference>
<dbReference type="CDD" id="cd00093">
    <property type="entry name" value="HTH_XRE"/>
    <property type="match status" value="1"/>
</dbReference>
<dbReference type="SUPFAM" id="SSF81901">
    <property type="entry name" value="HCP-like"/>
    <property type="match status" value="1"/>
</dbReference>
<comment type="caution">
    <text evidence="2">The sequence shown here is derived from an EMBL/GenBank/DDBJ whole genome shotgun (WGS) entry which is preliminary data.</text>
</comment>
<dbReference type="InterPro" id="IPR010982">
    <property type="entry name" value="Lambda_DNA-bd_dom_sf"/>
</dbReference>
<dbReference type="InterPro" id="IPR001387">
    <property type="entry name" value="Cro/C1-type_HTH"/>
</dbReference>
<gene>
    <name evidence="2" type="ORF">M5X12_11300</name>
</gene>
<dbReference type="PROSITE" id="PS50943">
    <property type="entry name" value="HTH_CROC1"/>
    <property type="match status" value="1"/>
</dbReference>
<dbReference type="Pfam" id="PF01381">
    <property type="entry name" value="HTH_3"/>
    <property type="match status" value="1"/>
</dbReference>
<organism evidence="2 3">
    <name type="scientific">Paenibacillus alvei</name>
    <name type="common">Bacillus alvei</name>
    <dbReference type="NCBI Taxonomy" id="44250"/>
    <lineage>
        <taxon>Bacteria</taxon>
        <taxon>Bacillati</taxon>
        <taxon>Bacillota</taxon>
        <taxon>Bacilli</taxon>
        <taxon>Bacillales</taxon>
        <taxon>Paenibacillaceae</taxon>
        <taxon>Paenibacillus</taxon>
    </lineage>
</organism>